<evidence type="ECO:0000313" key="2">
    <source>
        <dbReference type="EMBL" id="EIW80479.1"/>
    </source>
</evidence>
<evidence type="ECO:0000256" key="1">
    <source>
        <dbReference type="SAM" id="MobiDB-lite"/>
    </source>
</evidence>
<gene>
    <name evidence="2" type="ORF">CONPUDRAFT_73594</name>
</gene>
<sequence>MPDTTTDTGAGGYSHYYTSVEVEQVFVDAPDTLSFMNILRPMCPDVKPGRGPHGPATRKIVPLPARARSSQSQSPAPTLTAGRTRERERVEQDAREGEPDDSMRIDDPRTEEYDCSCESPVTPGLVNDEDDDSDCDSVCFVYSDSDEDVSAFSGSSSANNLRRRQRANSRASGPVNPDPRPAAAESDSTVHLFQSITATPGPGSWSFEELRHECYAQSRVATGAGPAAITPGAPAWMVIPPAFAPRAVGVRDASCLNRDAGA</sequence>
<feature type="compositionally biased region" description="Low complexity" evidence="1">
    <location>
        <begin position="64"/>
        <end position="77"/>
    </location>
</feature>
<accession>A0A5M3MMS0</accession>
<feature type="region of interest" description="Disordered" evidence="1">
    <location>
        <begin position="148"/>
        <end position="189"/>
    </location>
</feature>
<comment type="caution">
    <text evidence="2">The sequence shown here is derived from an EMBL/GenBank/DDBJ whole genome shotgun (WGS) entry which is preliminary data.</text>
</comment>
<dbReference type="GeneID" id="19209131"/>
<dbReference type="Proteomes" id="UP000053558">
    <property type="component" value="Unassembled WGS sequence"/>
</dbReference>
<keyword evidence="3" id="KW-1185">Reference proteome</keyword>
<name>A0A5M3MMS0_CONPW</name>
<reference evidence="3" key="1">
    <citation type="journal article" date="2012" name="Science">
        <title>The Paleozoic origin of enzymatic lignin decomposition reconstructed from 31 fungal genomes.</title>
        <authorList>
            <person name="Floudas D."/>
            <person name="Binder M."/>
            <person name="Riley R."/>
            <person name="Barry K."/>
            <person name="Blanchette R.A."/>
            <person name="Henrissat B."/>
            <person name="Martinez A.T."/>
            <person name="Otillar R."/>
            <person name="Spatafora J.W."/>
            <person name="Yadav J.S."/>
            <person name="Aerts A."/>
            <person name="Benoit I."/>
            <person name="Boyd A."/>
            <person name="Carlson A."/>
            <person name="Copeland A."/>
            <person name="Coutinho P.M."/>
            <person name="de Vries R.P."/>
            <person name="Ferreira P."/>
            <person name="Findley K."/>
            <person name="Foster B."/>
            <person name="Gaskell J."/>
            <person name="Glotzer D."/>
            <person name="Gorecki P."/>
            <person name="Heitman J."/>
            <person name="Hesse C."/>
            <person name="Hori C."/>
            <person name="Igarashi K."/>
            <person name="Jurgens J.A."/>
            <person name="Kallen N."/>
            <person name="Kersten P."/>
            <person name="Kohler A."/>
            <person name="Kuees U."/>
            <person name="Kumar T.K.A."/>
            <person name="Kuo A."/>
            <person name="LaButti K."/>
            <person name="Larrondo L.F."/>
            <person name="Lindquist E."/>
            <person name="Ling A."/>
            <person name="Lombard V."/>
            <person name="Lucas S."/>
            <person name="Lundell T."/>
            <person name="Martin R."/>
            <person name="McLaughlin D.J."/>
            <person name="Morgenstern I."/>
            <person name="Morin E."/>
            <person name="Murat C."/>
            <person name="Nagy L.G."/>
            <person name="Nolan M."/>
            <person name="Ohm R.A."/>
            <person name="Patyshakuliyeva A."/>
            <person name="Rokas A."/>
            <person name="Ruiz-Duenas F.J."/>
            <person name="Sabat G."/>
            <person name="Salamov A."/>
            <person name="Samejima M."/>
            <person name="Schmutz J."/>
            <person name="Slot J.C."/>
            <person name="St John F."/>
            <person name="Stenlid J."/>
            <person name="Sun H."/>
            <person name="Sun S."/>
            <person name="Syed K."/>
            <person name="Tsang A."/>
            <person name="Wiebenga A."/>
            <person name="Young D."/>
            <person name="Pisabarro A."/>
            <person name="Eastwood D.C."/>
            <person name="Martin F."/>
            <person name="Cullen D."/>
            <person name="Grigoriev I.V."/>
            <person name="Hibbett D.S."/>
        </authorList>
    </citation>
    <scope>NUCLEOTIDE SEQUENCE [LARGE SCALE GENOMIC DNA]</scope>
    <source>
        <strain evidence="3">RWD-64-598 SS2</strain>
    </source>
</reference>
<dbReference type="EMBL" id="JH711579">
    <property type="protein sequence ID" value="EIW80479.1"/>
    <property type="molecule type" value="Genomic_DNA"/>
</dbReference>
<evidence type="ECO:0000313" key="3">
    <source>
        <dbReference type="Proteomes" id="UP000053558"/>
    </source>
</evidence>
<dbReference type="RefSeq" id="XP_007769108.1">
    <property type="nucleotide sequence ID" value="XM_007770918.1"/>
</dbReference>
<organism evidence="2 3">
    <name type="scientific">Coniophora puteana (strain RWD-64-598)</name>
    <name type="common">Brown rot fungus</name>
    <dbReference type="NCBI Taxonomy" id="741705"/>
    <lineage>
        <taxon>Eukaryota</taxon>
        <taxon>Fungi</taxon>
        <taxon>Dikarya</taxon>
        <taxon>Basidiomycota</taxon>
        <taxon>Agaricomycotina</taxon>
        <taxon>Agaricomycetes</taxon>
        <taxon>Agaricomycetidae</taxon>
        <taxon>Boletales</taxon>
        <taxon>Coniophorineae</taxon>
        <taxon>Coniophoraceae</taxon>
        <taxon>Coniophora</taxon>
    </lineage>
</organism>
<feature type="compositionally biased region" description="Basic and acidic residues" evidence="1">
    <location>
        <begin position="83"/>
        <end position="112"/>
    </location>
</feature>
<feature type="region of interest" description="Disordered" evidence="1">
    <location>
        <begin position="46"/>
        <end position="132"/>
    </location>
</feature>
<dbReference type="AlphaFoldDB" id="A0A5M3MMS0"/>
<protein>
    <submittedName>
        <fullName evidence="2">Uncharacterized protein</fullName>
    </submittedName>
</protein>
<dbReference type="OrthoDB" id="2604709at2759"/>
<proteinExistence type="predicted"/>
<dbReference type="KEGG" id="cput:CONPUDRAFT_73594"/>